<dbReference type="Proteomes" id="UP001175227">
    <property type="component" value="Unassembled WGS sequence"/>
</dbReference>
<dbReference type="SMART" id="SM00721">
    <property type="entry name" value="BAR"/>
    <property type="match status" value="1"/>
</dbReference>
<evidence type="ECO:0000256" key="2">
    <source>
        <dbReference type="PROSITE-ProRule" id="PRU00192"/>
    </source>
</evidence>
<dbReference type="GO" id="GO:0008289">
    <property type="term" value="F:lipid binding"/>
    <property type="evidence" value="ECO:0007669"/>
    <property type="project" value="TreeGrafter"/>
</dbReference>
<dbReference type="PRINTS" id="PR00452">
    <property type="entry name" value="SH3DOMAIN"/>
</dbReference>
<dbReference type="PROSITE" id="PS51021">
    <property type="entry name" value="BAR"/>
    <property type="match status" value="1"/>
</dbReference>
<gene>
    <name evidence="6" type="ORF">IW261DRAFT_1482226</name>
</gene>
<dbReference type="GO" id="GO:0030479">
    <property type="term" value="C:actin cortical patch"/>
    <property type="evidence" value="ECO:0007669"/>
    <property type="project" value="TreeGrafter"/>
</dbReference>
<reference evidence="6" key="1">
    <citation type="submission" date="2023-06" db="EMBL/GenBank/DDBJ databases">
        <authorList>
            <consortium name="Lawrence Berkeley National Laboratory"/>
            <person name="Ahrendt S."/>
            <person name="Sahu N."/>
            <person name="Indic B."/>
            <person name="Wong-Bajracharya J."/>
            <person name="Merenyi Z."/>
            <person name="Ke H.-M."/>
            <person name="Monk M."/>
            <person name="Kocsube S."/>
            <person name="Drula E."/>
            <person name="Lipzen A."/>
            <person name="Balint B."/>
            <person name="Henrissat B."/>
            <person name="Andreopoulos B."/>
            <person name="Martin F.M."/>
            <person name="Harder C.B."/>
            <person name="Rigling D."/>
            <person name="Ford K.L."/>
            <person name="Foster G.D."/>
            <person name="Pangilinan J."/>
            <person name="Papanicolaou A."/>
            <person name="Barry K."/>
            <person name="LaButti K."/>
            <person name="Viragh M."/>
            <person name="Koriabine M."/>
            <person name="Yan M."/>
            <person name="Riley R."/>
            <person name="Champramary S."/>
            <person name="Plett K.L."/>
            <person name="Tsai I.J."/>
            <person name="Slot J."/>
            <person name="Sipos G."/>
            <person name="Plett J."/>
            <person name="Nagy L.G."/>
            <person name="Grigoriev I.V."/>
        </authorList>
    </citation>
    <scope>NUCLEOTIDE SEQUENCE</scope>
    <source>
        <strain evidence="6">ICMP 16352</strain>
    </source>
</reference>
<dbReference type="PANTHER" id="PTHR47174">
    <property type="entry name" value="BRIDGING INTEGRATOR 3"/>
    <property type="match status" value="1"/>
</dbReference>
<dbReference type="Pfam" id="PF00018">
    <property type="entry name" value="SH3_1"/>
    <property type="match status" value="1"/>
</dbReference>
<dbReference type="GO" id="GO:0031097">
    <property type="term" value="C:medial cortex"/>
    <property type="evidence" value="ECO:0007669"/>
    <property type="project" value="TreeGrafter"/>
</dbReference>
<dbReference type="SUPFAM" id="SSF103657">
    <property type="entry name" value="BAR/IMD domain-like"/>
    <property type="match status" value="1"/>
</dbReference>
<dbReference type="GO" id="GO:1990528">
    <property type="term" value="C:Rvs161p-Rvs167p complex"/>
    <property type="evidence" value="ECO:0007669"/>
    <property type="project" value="TreeGrafter"/>
</dbReference>
<dbReference type="GO" id="GO:0097320">
    <property type="term" value="P:plasma membrane tubulation"/>
    <property type="evidence" value="ECO:0007669"/>
    <property type="project" value="TreeGrafter"/>
</dbReference>
<evidence type="ECO:0000259" key="5">
    <source>
        <dbReference type="PROSITE" id="PS51021"/>
    </source>
</evidence>
<dbReference type="FunFam" id="2.30.30.40:FF:000100">
    <property type="entry name" value="SH3 domain-containing YSC84-like protein 1"/>
    <property type="match status" value="1"/>
</dbReference>
<dbReference type="InterPro" id="IPR046982">
    <property type="entry name" value="BIN3/RVS161-like"/>
</dbReference>
<dbReference type="Gene3D" id="2.30.30.40">
    <property type="entry name" value="SH3 Domains"/>
    <property type="match status" value="1"/>
</dbReference>
<dbReference type="CDD" id="cd07599">
    <property type="entry name" value="BAR_Rvs167p"/>
    <property type="match status" value="1"/>
</dbReference>
<sequence length="475" mass="53007">MTKQYPWENRYDQVSAVLLCVIGIDFTSNIYLSPSPSMKGFTKAVKRTPFMVTSKVGMSKKSNDPEFDDYQRHFTEMEKASEKLIKDVKSFLDAVNGLFTCGAGYATHFSVLMHPIAGEYDLIGKHPEAGQIIRNVDKYETAMEELRASVGPELELVESRITGPAKELQSILKLIRKSITKRDHKLMDYDRFNNSLTKLRDKKEKSLSDEKNLFKLEQDFEMATNEYDFINNALKTDLPRFMSLSTQFIDPLFHSFFYMQLNIFYLILEKMNTFAETAKYDISNVPGQQICDEYEQNRTDAWNQIEEMGITKRIISVSKLVQQNRAAGGGSLARNSSSATTSSYGSTLKAPVPHTAPPPPSFKKSPPPPPPSASAAAAAAPPPPYSASVVAATKRAPPPPPPLKPKPTLKPAVQYVTALYDFSAQADGDLSFNIGDRIEIVERTGSAEDWWTGRLNGQQGVFPGNYVQDTYCGQD</sequence>
<comment type="caution">
    <text evidence="6">The sequence shown here is derived from an EMBL/GenBank/DDBJ whole genome shotgun (WGS) entry which is preliminary data.</text>
</comment>
<feature type="compositionally biased region" description="Pro residues" evidence="3">
    <location>
        <begin position="354"/>
        <end position="372"/>
    </location>
</feature>
<dbReference type="Gene3D" id="1.20.1270.60">
    <property type="entry name" value="Arfaptin homology (AH) domain/BAR domain"/>
    <property type="match status" value="1"/>
</dbReference>
<dbReference type="SUPFAM" id="SSF50044">
    <property type="entry name" value="SH3-domain"/>
    <property type="match status" value="1"/>
</dbReference>
<evidence type="ECO:0000313" key="6">
    <source>
        <dbReference type="EMBL" id="KAK0478167.1"/>
    </source>
</evidence>
<evidence type="ECO:0000256" key="3">
    <source>
        <dbReference type="SAM" id="MobiDB-lite"/>
    </source>
</evidence>
<dbReference type="InterPro" id="IPR004148">
    <property type="entry name" value="BAR_dom"/>
</dbReference>
<dbReference type="AlphaFoldDB" id="A0AA39U600"/>
<keyword evidence="1 2" id="KW-0728">SH3 domain</keyword>
<proteinExistence type="predicted"/>
<evidence type="ECO:0000313" key="7">
    <source>
        <dbReference type="Proteomes" id="UP001175227"/>
    </source>
</evidence>
<feature type="domain" description="SH3" evidence="4">
    <location>
        <begin position="411"/>
        <end position="472"/>
    </location>
</feature>
<dbReference type="GO" id="GO:0006897">
    <property type="term" value="P:endocytosis"/>
    <property type="evidence" value="ECO:0007669"/>
    <property type="project" value="InterPro"/>
</dbReference>
<dbReference type="PANTHER" id="PTHR47174:SF1">
    <property type="entry name" value="REDUCED VIABILITY UPON STARVATION PROTEIN 167"/>
    <property type="match status" value="1"/>
</dbReference>
<evidence type="ECO:0008006" key="8">
    <source>
        <dbReference type="Google" id="ProtNLM"/>
    </source>
</evidence>
<dbReference type="EMBL" id="JAUEPR010000014">
    <property type="protein sequence ID" value="KAK0478167.1"/>
    <property type="molecule type" value="Genomic_DNA"/>
</dbReference>
<dbReference type="InterPro" id="IPR036028">
    <property type="entry name" value="SH3-like_dom_sf"/>
</dbReference>
<dbReference type="SMART" id="SM00326">
    <property type="entry name" value="SH3"/>
    <property type="match status" value="1"/>
</dbReference>
<dbReference type="PROSITE" id="PS50002">
    <property type="entry name" value="SH3"/>
    <property type="match status" value="1"/>
</dbReference>
<name>A0AA39U600_9AGAR</name>
<accession>A0AA39U600</accession>
<protein>
    <recommendedName>
        <fullName evidence="8">BAR-domain-containing protein</fullName>
    </recommendedName>
</protein>
<evidence type="ECO:0000256" key="1">
    <source>
        <dbReference type="ARBA" id="ARBA00022443"/>
    </source>
</evidence>
<organism evidence="6 7">
    <name type="scientific">Armillaria novae-zelandiae</name>
    <dbReference type="NCBI Taxonomy" id="153914"/>
    <lineage>
        <taxon>Eukaryota</taxon>
        <taxon>Fungi</taxon>
        <taxon>Dikarya</taxon>
        <taxon>Basidiomycota</taxon>
        <taxon>Agaricomycotina</taxon>
        <taxon>Agaricomycetes</taxon>
        <taxon>Agaricomycetidae</taxon>
        <taxon>Agaricales</taxon>
        <taxon>Marasmiineae</taxon>
        <taxon>Physalacriaceae</taxon>
        <taxon>Armillaria</taxon>
    </lineage>
</organism>
<dbReference type="InterPro" id="IPR027267">
    <property type="entry name" value="AH/BAR_dom_sf"/>
</dbReference>
<dbReference type="InterPro" id="IPR001452">
    <property type="entry name" value="SH3_domain"/>
</dbReference>
<keyword evidence="7" id="KW-1185">Reference proteome</keyword>
<evidence type="ECO:0000259" key="4">
    <source>
        <dbReference type="PROSITE" id="PS50002"/>
    </source>
</evidence>
<dbReference type="Pfam" id="PF03114">
    <property type="entry name" value="BAR"/>
    <property type="match status" value="1"/>
</dbReference>
<dbReference type="GO" id="GO:0043332">
    <property type="term" value="C:mating projection tip"/>
    <property type="evidence" value="ECO:0007669"/>
    <property type="project" value="TreeGrafter"/>
</dbReference>
<dbReference type="GO" id="GO:0051666">
    <property type="term" value="P:actin cortical patch localization"/>
    <property type="evidence" value="ECO:0007669"/>
    <property type="project" value="InterPro"/>
</dbReference>
<feature type="region of interest" description="Disordered" evidence="3">
    <location>
        <begin position="327"/>
        <end position="386"/>
    </location>
</feature>
<feature type="compositionally biased region" description="Low complexity" evidence="3">
    <location>
        <begin position="336"/>
        <end position="353"/>
    </location>
</feature>
<feature type="domain" description="BAR" evidence="5">
    <location>
        <begin position="52"/>
        <end position="284"/>
    </location>
</feature>